<dbReference type="OrthoDB" id="4019919at2759"/>
<reference evidence="2 3" key="1">
    <citation type="journal article" date="2016" name="Proc. Natl. Acad. Sci. U.S.A.">
        <title>Comparative genomics of biotechnologically important yeasts.</title>
        <authorList>
            <person name="Riley R."/>
            <person name="Haridas S."/>
            <person name="Wolfe K.H."/>
            <person name="Lopes M.R."/>
            <person name="Hittinger C.T."/>
            <person name="Goeker M."/>
            <person name="Salamov A.A."/>
            <person name="Wisecaver J.H."/>
            <person name="Long T.M."/>
            <person name="Calvey C.H."/>
            <person name="Aerts A.L."/>
            <person name="Barry K.W."/>
            <person name="Choi C."/>
            <person name="Clum A."/>
            <person name="Coughlan A.Y."/>
            <person name="Deshpande S."/>
            <person name="Douglass A.P."/>
            <person name="Hanson S.J."/>
            <person name="Klenk H.-P."/>
            <person name="LaButti K.M."/>
            <person name="Lapidus A."/>
            <person name="Lindquist E.A."/>
            <person name="Lipzen A.M."/>
            <person name="Meier-Kolthoff J.P."/>
            <person name="Ohm R.A."/>
            <person name="Otillar R.P."/>
            <person name="Pangilinan J.L."/>
            <person name="Peng Y."/>
            <person name="Rokas A."/>
            <person name="Rosa C.A."/>
            <person name="Scheuner C."/>
            <person name="Sibirny A.A."/>
            <person name="Slot J.C."/>
            <person name="Stielow J.B."/>
            <person name="Sun H."/>
            <person name="Kurtzman C.P."/>
            <person name="Blackwell M."/>
            <person name="Grigoriev I.V."/>
            <person name="Jeffries T.W."/>
        </authorList>
    </citation>
    <scope>NUCLEOTIDE SEQUENCE [LARGE SCALE GENOMIC DNA]</scope>
    <source>
        <strain evidence="3">ATCC 58044 / CBS 1984 / NCYC 433 / NRRL Y-366-8</strain>
    </source>
</reference>
<dbReference type="GeneID" id="30202335"/>
<dbReference type="AlphaFoldDB" id="A0A1E3NZ38"/>
<protein>
    <submittedName>
        <fullName evidence="2">Uncharacterized protein</fullName>
    </submittedName>
</protein>
<keyword evidence="3" id="KW-1185">Reference proteome</keyword>
<keyword evidence="1" id="KW-0175">Coiled coil</keyword>
<dbReference type="SUPFAM" id="SSF116907">
    <property type="entry name" value="Hook domain"/>
    <property type="match status" value="1"/>
</dbReference>
<proteinExistence type="predicted"/>
<feature type="coiled-coil region" evidence="1">
    <location>
        <begin position="209"/>
        <end position="250"/>
    </location>
</feature>
<evidence type="ECO:0000313" key="2">
    <source>
        <dbReference type="EMBL" id="ODQ58456.1"/>
    </source>
</evidence>
<accession>A0A1E3NZ38</accession>
<dbReference type="EMBL" id="KV454212">
    <property type="protein sequence ID" value="ODQ58456.1"/>
    <property type="molecule type" value="Genomic_DNA"/>
</dbReference>
<gene>
    <name evidence="2" type="ORF">WICANDRAFT_80595</name>
</gene>
<evidence type="ECO:0000256" key="1">
    <source>
        <dbReference type="SAM" id="Coils"/>
    </source>
</evidence>
<sequence length="308" mass="36318">MPLEESNLKLISAVINWLSLFPNSTITSNIFNEIWKPDVVVEILQIILDSSFEVNLVKGLDTVEQYELIFNNVKQYYKQHMISRKKFYKYLDLLKFEELSKGDLLSLNCLCFIFLEIGFHCYKSSVAISIISLLNESDEEELKKFMYDEDDLNCKNLILNQKVNLLELENGKLLQKISSRDKELIELQKNMYLKNQNDVNLNLEFNNGLKIKNDEVLNLKRQLSVLQTKNECLTKENELLNNDLEILRNLKGMLSSSDLNPIYQTIQPKLIESNDDYELLKWEYSLMMEWMSVIQKEKFKRQEKSLEI</sequence>
<dbReference type="RefSeq" id="XP_019037663.1">
    <property type="nucleotide sequence ID" value="XM_019185089.1"/>
</dbReference>
<evidence type="ECO:0000313" key="3">
    <source>
        <dbReference type="Proteomes" id="UP000094112"/>
    </source>
</evidence>
<organism evidence="2 3">
    <name type="scientific">Wickerhamomyces anomalus (strain ATCC 58044 / CBS 1984 / NCYC 433 / NRRL Y-366-8)</name>
    <name type="common">Yeast</name>
    <name type="synonym">Hansenula anomala</name>
    <dbReference type="NCBI Taxonomy" id="683960"/>
    <lineage>
        <taxon>Eukaryota</taxon>
        <taxon>Fungi</taxon>
        <taxon>Dikarya</taxon>
        <taxon>Ascomycota</taxon>
        <taxon>Saccharomycotina</taxon>
        <taxon>Saccharomycetes</taxon>
        <taxon>Phaffomycetales</taxon>
        <taxon>Wickerhamomycetaceae</taxon>
        <taxon>Wickerhamomyces</taxon>
    </lineage>
</organism>
<dbReference type="Proteomes" id="UP000094112">
    <property type="component" value="Unassembled WGS sequence"/>
</dbReference>
<name>A0A1E3NZ38_WICAA</name>